<sequence>MNSLLINNLKIQLYLTHLLNIDQQQKRKRGRKARRWFVRSWIVQREQYGHSHQLLPHLQEHDLDSYRYNLRVDHAIFNEILQRITPRISRQDKNWRKALEPGLRLAITLRFMATGEAYKSMALNLYRLIIVFIVLLSSKTRFTIVIDPGISWYCCGRFVMLSFHHRSAFGRLSCYYLDCRTVFGQPRIPPCNEYNECHTTITVRTPIAIR</sequence>
<keyword evidence="2" id="KW-1185">Reference proteome</keyword>
<organism evidence="1 2">
    <name type="scientific">Petrolisthes cinctipes</name>
    <name type="common">Flat porcelain crab</name>
    <dbReference type="NCBI Taxonomy" id="88211"/>
    <lineage>
        <taxon>Eukaryota</taxon>
        <taxon>Metazoa</taxon>
        <taxon>Ecdysozoa</taxon>
        <taxon>Arthropoda</taxon>
        <taxon>Crustacea</taxon>
        <taxon>Multicrustacea</taxon>
        <taxon>Malacostraca</taxon>
        <taxon>Eumalacostraca</taxon>
        <taxon>Eucarida</taxon>
        <taxon>Decapoda</taxon>
        <taxon>Pleocyemata</taxon>
        <taxon>Anomura</taxon>
        <taxon>Galatheoidea</taxon>
        <taxon>Porcellanidae</taxon>
        <taxon>Petrolisthes</taxon>
    </lineage>
</organism>
<gene>
    <name evidence="1" type="ORF">Pcinc_009797</name>
</gene>
<evidence type="ECO:0000313" key="2">
    <source>
        <dbReference type="Proteomes" id="UP001286313"/>
    </source>
</evidence>
<name>A0AAE1G6M9_PETCI</name>
<dbReference type="EMBL" id="JAWQEG010000739">
    <property type="protein sequence ID" value="KAK3886021.1"/>
    <property type="molecule type" value="Genomic_DNA"/>
</dbReference>
<evidence type="ECO:0000313" key="1">
    <source>
        <dbReference type="EMBL" id="KAK3886021.1"/>
    </source>
</evidence>
<dbReference type="Proteomes" id="UP001286313">
    <property type="component" value="Unassembled WGS sequence"/>
</dbReference>
<dbReference type="AlphaFoldDB" id="A0AAE1G6M9"/>
<protein>
    <submittedName>
        <fullName evidence="1">Uncharacterized protein</fullName>
    </submittedName>
</protein>
<reference evidence="1" key="1">
    <citation type="submission" date="2023-10" db="EMBL/GenBank/DDBJ databases">
        <title>Genome assemblies of two species of porcelain crab, Petrolisthes cinctipes and Petrolisthes manimaculis (Anomura: Porcellanidae).</title>
        <authorList>
            <person name="Angst P."/>
        </authorList>
    </citation>
    <scope>NUCLEOTIDE SEQUENCE</scope>
    <source>
        <strain evidence="1">PB745_01</strain>
        <tissue evidence="1">Gill</tissue>
    </source>
</reference>
<proteinExistence type="predicted"/>
<accession>A0AAE1G6M9</accession>
<comment type="caution">
    <text evidence="1">The sequence shown here is derived from an EMBL/GenBank/DDBJ whole genome shotgun (WGS) entry which is preliminary data.</text>
</comment>